<name>A0A916Z3Z1_9BACT</name>
<keyword evidence="1" id="KW-0732">Signal</keyword>
<dbReference type="GO" id="GO:0016787">
    <property type="term" value="F:hydrolase activity"/>
    <property type="evidence" value="ECO:0007669"/>
    <property type="project" value="UniProtKB-KW"/>
</dbReference>
<proteinExistence type="predicted"/>
<comment type="caution">
    <text evidence="3">The sequence shown here is derived from an EMBL/GenBank/DDBJ whole genome shotgun (WGS) entry which is preliminary data.</text>
</comment>
<evidence type="ECO:0000313" key="4">
    <source>
        <dbReference type="Proteomes" id="UP000609064"/>
    </source>
</evidence>
<evidence type="ECO:0000313" key="3">
    <source>
        <dbReference type="EMBL" id="GGD75256.1"/>
    </source>
</evidence>
<dbReference type="SUPFAM" id="SSF53474">
    <property type="entry name" value="alpha/beta-Hydrolases"/>
    <property type="match status" value="1"/>
</dbReference>
<dbReference type="RefSeq" id="WP_188769483.1">
    <property type="nucleotide sequence ID" value="NZ_BMKK01000011.1"/>
</dbReference>
<dbReference type="PANTHER" id="PTHR43194:SF2">
    <property type="entry name" value="PEROXISOMAL MEMBRANE PROTEIN LPX1"/>
    <property type="match status" value="1"/>
</dbReference>
<sequence>MKRLKQLGSFGVVFVLLFTSCSFAQNFKYYEAPDKIRIAYTDTGSGKAIVLLHGFINTGANWRKTALFKDLVKNGYRVIVPDLRGNGRSDKPHEDKFYANDIETADVAGIVSDLKIKSYAVVGYSRGAIVAAKLLTKDKRISQVVLGGMGQHFTNPNWDRRLMFAAAFNGKYHLYPEAQGAVKYAKSINADTLALGLLQKYQPVTSPSELLKFKKPVLVIAGNEDKDNGDPEVLQTYFKNATLKIVKGNHNGTYNTEEFSEGVRAFLK</sequence>
<dbReference type="PANTHER" id="PTHR43194">
    <property type="entry name" value="HYDROLASE ALPHA/BETA FOLD FAMILY"/>
    <property type="match status" value="1"/>
</dbReference>
<dbReference type="Proteomes" id="UP000609064">
    <property type="component" value="Unassembled WGS sequence"/>
</dbReference>
<dbReference type="Pfam" id="PF00561">
    <property type="entry name" value="Abhydrolase_1"/>
    <property type="match status" value="1"/>
</dbReference>
<dbReference type="InterPro" id="IPR050228">
    <property type="entry name" value="Carboxylesterase_BioH"/>
</dbReference>
<keyword evidence="3" id="KW-0378">Hydrolase</keyword>
<dbReference type="InterPro" id="IPR029058">
    <property type="entry name" value="AB_hydrolase_fold"/>
</dbReference>
<organism evidence="3 4">
    <name type="scientific">Emticicia aquatilis</name>
    <dbReference type="NCBI Taxonomy" id="1537369"/>
    <lineage>
        <taxon>Bacteria</taxon>
        <taxon>Pseudomonadati</taxon>
        <taxon>Bacteroidota</taxon>
        <taxon>Cytophagia</taxon>
        <taxon>Cytophagales</taxon>
        <taxon>Leadbetterellaceae</taxon>
        <taxon>Emticicia</taxon>
    </lineage>
</organism>
<keyword evidence="4" id="KW-1185">Reference proteome</keyword>
<reference evidence="3" key="1">
    <citation type="journal article" date="2014" name="Int. J. Syst. Evol. Microbiol.">
        <title>Complete genome sequence of Corynebacterium casei LMG S-19264T (=DSM 44701T), isolated from a smear-ripened cheese.</title>
        <authorList>
            <consortium name="US DOE Joint Genome Institute (JGI-PGF)"/>
            <person name="Walter F."/>
            <person name="Albersmeier A."/>
            <person name="Kalinowski J."/>
            <person name="Ruckert C."/>
        </authorList>
    </citation>
    <scope>NUCLEOTIDE SEQUENCE</scope>
    <source>
        <strain evidence="3">CGMCC 1.15958</strain>
    </source>
</reference>
<reference evidence="3" key="2">
    <citation type="submission" date="2020-09" db="EMBL/GenBank/DDBJ databases">
        <authorList>
            <person name="Sun Q."/>
            <person name="Zhou Y."/>
        </authorList>
    </citation>
    <scope>NUCLEOTIDE SEQUENCE</scope>
    <source>
        <strain evidence="3">CGMCC 1.15958</strain>
    </source>
</reference>
<dbReference type="Gene3D" id="3.40.50.1820">
    <property type="entry name" value="alpha/beta hydrolase"/>
    <property type="match status" value="1"/>
</dbReference>
<evidence type="ECO:0000259" key="2">
    <source>
        <dbReference type="Pfam" id="PF00561"/>
    </source>
</evidence>
<feature type="chain" id="PRO_5036743295" evidence="1">
    <location>
        <begin position="25"/>
        <end position="268"/>
    </location>
</feature>
<protein>
    <submittedName>
        <fullName evidence="3">Alpha/beta hydrolase</fullName>
    </submittedName>
</protein>
<feature type="domain" description="AB hydrolase-1" evidence="2">
    <location>
        <begin position="48"/>
        <end position="149"/>
    </location>
</feature>
<dbReference type="InterPro" id="IPR000073">
    <property type="entry name" value="AB_hydrolase_1"/>
</dbReference>
<feature type="signal peptide" evidence="1">
    <location>
        <begin position="1"/>
        <end position="24"/>
    </location>
</feature>
<evidence type="ECO:0000256" key="1">
    <source>
        <dbReference type="SAM" id="SignalP"/>
    </source>
</evidence>
<dbReference type="PROSITE" id="PS51257">
    <property type="entry name" value="PROKAR_LIPOPROTEIN"/>
    <property type="match status" value="1"/>
</dbReference>
<accession>A0A916Z3Z1</accession>
<gene>
    <name evidence="3" type="ORF">GCM10011514_44030</name>
</gene>
<dbReference type="EMBL" id="BMKK01000011">
    <property type="protein sequence ID" value="GGD75256.1"/>
    <property type="molecule type" value="Genomic_DNA"/>
</dbReference>
<dbReference type="AlphaFoldDB" id="A0A916Z3Z1"/>